<dbReference type="RefSeq" id="WP_213166434.1">
    <property type="nucleotide sequence ID" value="NZ_CP058559.1"/>
</dbReference>
<dbReference type="PIRSF" id="PIRSF006054">
    <property type="entry name" value="UCP006054"/>
    <property type="match status" value="1"/>
</dbReference>
<dbReference type="GO" id="GO:0080146">
    <property type="term" value="F:L-cysteine desulfhydrase activity"/>
    <property type="evidence" value="ECO:0007669"/>
    <property type="project" value="TreeGrafter"/>
</dbReference>
<dbReference type="PANTHER" id="PTHR30501:SF2">
    <property type="entry name" value="UPF0597 PROTEIN YHAM"/>
    <property type="match status" value="1"/>
</dbReference>
<protein>
    <recommendedName>
        <fullName evidence="1">UPF0597 protein HYG86_15310</fullName>
    </recommendedName>
</protein>
<name>A0A7G9WBH5_ALKCA</name>
<dbReference type="EMBL" id="CP058559">
    <property type="protein sequence ID" value="QNO16037.1"/>
    <property type="molecule type" value="Genomic_DNA"/>
</dbReference>
<feature type="domain" description="Serine dehydratase-like alpha subunit" evidence="2">
    <location>
        <begin position="163"/>
        <end position="421"/>
    </location>
</feature>
<evidence type="ECO:0000313" key="4">
    <source>
        <dbReference type="Proteomes" id="UP000516160"/>
    </source>
</evidence>
<comment type="similarity">
    <text evidence="1">Belongs to the UPF0597 family.</text>
</comment>
<gene>
    <name evidence="3" type="ORF">HYG86_15310</name>
</gene>
<dbReference type="InterPro" id="IPR021144">
    <property type="entry name" value="UPF0597"/>
</dbReference>
<accession>A0A7G9WBH5</accession>
<sequence length="436" mass="45895">MKKPLDLVYILKKEVIPALGCTEPIAVALAAATAKSKVKGQIKSIKIDVSPNIYKNGMAVGIPGVNKVGLEIAAALGAIAGNPSLKLEVLANITPDKVKQAIALTEKGNIEVDINCDNGNLYIDVEVITEEGVGKCKIKNRHEDICCIEVNGKVIFENKLDGETEKGYIKQLQKTSITEIIKSIEEIPYEDIEFLLEGAKMNKAIAKVGLEEGLGMGVGASILQNIKKGILADDIFQRTVLLTAAGSDARMSGYQMPVMSSAGSGNHGLTAILPVVAVAEMKEVSEEKLARALAISHLVTVYIKSFTGNLSALCGCAVAAATGASVAIVWILGGNYLQMGGTIKNMVADVTGVICDGAKTGCAFKLSTAAAVALKSALLALDDVIATPDNGIVTDSVEQTIKNLGRIGTPGMVETDREILEVMMEKNKLKIIETVC</sequence>
<dbReference type="PANTHER" id="PTHR30501">
    <property type="entry name" value="UPF0597 PROTEIN YHAM"/>
    <property type="match status" value="1"/>
</dbReference>
<evidence type="ECO:0000259" key="2">
    <source>
        <dbReference type="Pfam" id="PF03313"/>
    </source>
</evidence>
<proteinExistence type="inferred from homology"/>
<reference evidence="3 4" key="1">
    <citation type="submission" date="2020-07" db="EMBL/GenBank/DDBJ databases">
        <title>Alkalicella. sp. LB2 genome.</title>
        <authorList>
            <person name="Postec A."/>
            <person name="Quemeneur M."/>
        </authorList>
    </citation>
    <scope>NUCLEOTIDE SEQUENCE [LARGE SCALE GENOMIC DNA]</scope>
    <source>
        <strain evidence="3 4">LB2</strain>
    </source>
</reference>
<dbReference type="Proteomes" id="UP000516160">
    <property type="component" value="Chromosome"/>
</dbReference>
<evidence type="ECO:0000256" key="1">
    <source>
        <dbReference type="HAMAP-Rule" id="MF_01845"/>
    </source>
</evidence>
<dbReference type="GO" id="GO:0019450">
    <property type="term" value="P:L-cysteine catabolic process to pyruvate"/>
    <property type="evidence" value="ECO:0007669"/>
    <property type="project" value="TreeGrafter"/>
</dbReference>
<keyword evidence="4" id="KW-1185">Reference proteome</keyword>
<dbReference type="InterPro" id="IPR005130">
    <property type="entry name" value="Ser_deHydtase-like_asu"/>
</dbReference>
<organism evidence="3 4">
    <name type="scientific">Alkalicella caledoniensis</name>
    <dbReference type="NCBI Taxonomy" id="2731377"/>
    <lineage>
        <taxon>Bacteria</taxon>
        <taxon>Bacillati</taxon>
        <taxon>Bacillota</taxon>
        <taxon>Clostridia</taxon>
        <taxon>Eubacteriales</taxon>
        <taxon>Proteinivoracaceae</taxon>
        <taxon>Alkalicella</taxon>
    </lineage>
</organism>
<dbReference type="AlphaFoldDB" id="A0A7G9WBH5"/>
<evidence type="ECO:0000313" key="3">
    <source>
        <dbReference type="EMBL" id="QNO16037.1"/>
    </source>
</evidence>
<dbReference type="KEGG" id="acae:HYG86_15310"/>
<dbReference type="HAMAP" id="MF_01845">
    <property type="entry name" value="UPF0597"/>
    <property type="match status" value="1"/>
</dbReference>
<dbReference type="Pfam" id="PF03313">
    <property type="entry name" value="SDH_alpha"/>
    <property type="match status" value="1"/>
</dbReference>